<dbReference type="InterPro" id="IPR036388">
    <property type="entry name" value="WH-like_DNA-bd_sf"/>
</dbReference>
<protein>
    <submittedName>
        <fullName evidence="8">GntR family transcriptional regulator / MocR family aminotransferase</fullName>
    </submittedName>
</protein>
<dbReference type="PROSITE" id="PS50949">
    <property type="entry name" value="HTH_GNTR"/>
    <property type="match status" value="1"/>
</dbReference>
<dbReference type="Gene3D" id="3.40.640.10">
    <property type="entry name" value="Type I PLP-dependent aspartate aminotransferase-like (Major domain)"/>
    <property type="match status" value="1"/>
</dbReference>
<name>A0A286F5Y0_9BACT</name>
<dbReference type="InterPro" id="IPR015424">
    <property type="entry name" value="PyrdxlP-dep_Trfase"/>
</dbReference>
<keyword evidence="5" id="KW-0804">Transcription</keyword>
<dbReference type="OrthoDB" id="594134at2"/>
<evidence type="ECO:0000256" key="3">
    <source>
        <dbReference type="ARBA" id="ARBA00023015"/>
    </source>
</evidence>
<keyword evidence="3" id="KW-0805">Transcription regulation</keyword>
<evidence type="ECO:0000256" key="4">
    <source>
        <dbReference type="ARBA" id="ARBA00023125"/>
    </source>
</evidence>
<comment type="similarity">
    <text evidence="1">In the C-terminal section; belongs to the class-I pyridoxal-phosphate-dependent aminotransferase family.</text>
</comment>
<feature type="compositionally biased region" description="Polar residues" evidence="6">
    <location>
        <begin position="506"/>
        <end position="524"/>
    </location>
</feature>
<dbReference type="PANTHER" id="PTHR46577:SF1">
    <property type="entry name" value="HTH-TYPE TRANSCRIPTIONAL REGULATORY PROTEIN GABR"/>
    <property type="match status" value="1"/>
</dbReference>
<keyword evidence="4" id="KW-0238">DNA-binding</keyword>
<gene>
    <name evidence="8" type="ORF">SAMN06269250_0553</name>
</gene>
<organism evidence="8 9">
    <name type="scientific">Spirosoma fluviale</name>
    <dbReference type="NCBI Taxonomy" id="1597977"/>
    <lineage>
        <taxon>Bacteria</taxon>
        <taxon>Pseudomonadati</taxon>
        <taxon>Bacteroidota</taxon>
        <taxon>Cytophagia</taxon>
        <taxon>Cytophagales</taxon>
        <taxon>Cytophagaceae</taxon>
        <taxon>Spirosoma</taxon>
    </lineage>
</organism>
<evidence type="ECO:0000259" key="7">
    <source>
        <dbReference type="PROSITE" id="PS50949"/>
    </source>
</evidence>
<accession>A0A286F5Y0</accession>
<dbReference type="GO" id="GO:0008483">
    <property type="term" value="F:transaminase activity"/>
    <property type="evidence" value="ECO:0007669"/>
    <property type="project" value="UniProtKB-KW"/>
</dbReference>
<dbReference type="CDD" id="cd00609">
    <property type="entry name" value="AAT_like"/>
    <property type="match status" value="1"/>
</dbReference>
<feature type="region of interest" description="Disordered" evidence="6">
    <location>
        <begin position="505"/>
        <end position="524"/>
    </location>
</feature>
<dbReference type="SUPFAM" id="SSF46785">
    <property type="entry name" value="Winged helix' DNA-binding domain"/>
    <property type="match status" value="1"/>
</dbReference>
<dbReference type="EMBL" id="OCNH01000001">
    <property type="protein sequence ID" value="SOD78620.1"/>
    <property type="molecule type" value="Genomic_DNA"/>
</dbReference>
<evidence type="ECO:0000256" key="6">
    <source>
        <dbReference type="SAM" id="MobiDB-lite"/>
    </source>
</evidence>
<dbReference type="InterPro" id="IPR000524">
    <property type="entry name" value="Tscrpt_reg_HTH_GntR"/>
</dbReference>
<keyword evidence="9" id="KW-1185">Reference proteome</keyword>
<dbReference type="SMART" id="SM00345">
    <property type="entry name" value="HTH_GNTR"/>
    <property type="match status" value="1"/>
</dbReference>
<dbReference type="Gene3D" id="1.10.10.10">
    <property type="entry name" value="Winged helix-like DNA-binding domain superfamily/Winged helix DNA-binding domain"/>
    <property type="match status" value="1"/>
</dbReference>
<reference evidence="9" key="1">
    <citation type="submission" date="2017-09" db="EMBL/GenBank/DDBJ databases">
        <authorList>
            <person name="Varghese N."/>
            <person name="Submissions S."/>
        </authorList>
    </citation>
    <scope>NUCLEOTIDE SEQUENCE [LARGE SCALE GENOMIC DNA]</scope>
    <source>
        <strain evidence="9">DSM 29961</strain>
    </source>
</reference>
<dbReference type="RefSeq" id="WP_097124270.1">
    <property type="nucleotide sequence ID" value="NZ_OCNH01000001.1"/>
</dbReference>
<evidence type="ECO:0000256" key="1">
    <source>
        <dbReference type="ARBA" id="ARBA00005384"/>
    </source>
</evidence>
<dbReference type="PANTHER" id="PTHR46577">
    <property type="entry name" value="HTH-TYPE TRANSCRIPTIONAL REGULATORY PROTEIN GABR"/>
    <property type="match status" value="1"/>
</dbReference>
<dbReference type="GO" id="GO:0030170">
    <property type="term" value="F:pyridoxal phosphate binding"/>
    <property type="evidence" value="ECO:0007669"/>
    <property type="project" value="InterPro"/>
</dbReference>
<dbReference type="Pfam" id="PF00392">
    <property type="entry name" value="GntR"/>
    <property type="match status" value="1"/>
</dbReference>
<dbReference type="SUPFAM" id="SSF53383">
    <property type="entry name" value="PLP-dependent transferases"/>
    <property type="match status" value="1"/>
</dbReference>
<evidence type="ECO:0000256" key="5">
    <source>
        <dbReference type="ARBA" id="ARBA00023163"/>
    </source>
</evidence>
<dbReference type="InterPro" id="IPR036390">
    <property type="entry name" value="WH_DNA-bd_sf"/>
</dbReference>
<dbReference type="InterPro" id="IPR004839">
    <property type="entry name" value="Aminotransferase_I/II_large"/>
</dbReference>
<dbReference type="Pfam" id="PF00155">
    <property type="entry name" value="Aminotran_1_2"/>
    <property type="match status" value="1"/>
</dbReference>
<dbReference type="GO" id="GO:0003700">
    <property type="term" value="F:DNA-binding transcription factor activity"/>
    <property type="evidence" value="ECO:0007669"/>
    <property type="project" value="InterPro"/>
</dbReference>
<feature type="domain" description="HTH gntR-type" evidence="7">
    <location>
        <begin position="16"/>
        <end position="84"/>
    </location>
</feature>
<keyword evidence="2" id="KW-0663">Pyridoxal phosphate</keyword>
<evidence type="ECO:0000313" key="9">
    <source>
        <dbReference type="Proteomes" id="UP000219452"/>
    </source>
</evidence>
<sequence length="524" mass="58322">MVPFKSLIQVDKTLSTPVFVQLSNQLGHLIRQGTLAPGQRLPGTRQLAELLELNRQTIVSAYEEGLAQGWLESRSGSGTYVADHFPDIKPQGLEVTSAGQSAINSLSSGSRPANEQPGYAFESVDFLVRPVLTNQAGLRLDDGFPDIRLAPMEELSRAYRSYFRWGNPQQHFGYSDTKGHSLLREQLSTYLNETRGLQTTPDNVLITRGSIMGLHLASQVLLRPGDVVVVGETTWAGATMNFRKTGATVLTVPVDQYGLQVDALEAICQTQRIRMVFVTPHHHYPTTVTLRADRRIKLLQLAEQYGFAILEDDYDYDFHYLSRPILPLASADRRGMVVYVGSLTKSVAPAFRVGYVVAPVALIDELARHRRIIDRQGDPMLEFAIGQLFKTGDMKRHFRKTLRAYHARRDHFCDLLASELPGVIQFNKPDGGLAVWASFDPAIDMELLAQRAGHNGLYLSNGLFHNPPGQRLNSTRLGFASSSEEELERSVAVLKKVIQQAYLVSPPSNAETTQKPSNKSNERK</sequence>
<dbReference type="InterPro" id="IPR015421">
    <property type="entry name" value="PyrdxlP-dep_Trfase_major"/>
</dbReference>
<dbReference type="GO" id="GO:0003677">
    <property type="term" value="F:DNA binding"/>
    <property type="evidence" value="ECO:0007669"/>
    <property type="project" value="UniProtKB-KW"/>
</dbReference>
<proteinExistence type="inferred from homology"/>
<keyword evidence="8" id="KW-0808">Transferase</keyword>
<evidence type="ECO:0000256" key="2">
    <source>
        <dbReference type="ARBA" id="ARBA00022898"/>
    </source>
</evidence>
<keyword evidence="8" id="KW-0032">Aminotransferase</keyword>
<dbReference type="Proteomes" id="UP000219452">
    <property type="component" value="Unassembled WGS sequence"/>
</dbReference>
<dbReference type="CDD" id="cd07377">
    <property type="entry name" value="WHTH_GntR"/>
    <property type="match status" value="1"/>
</dbReference>
<evidence type="ECO:0000313" key="8">
    <source>
        <dbReference type="EMBL" id="SOD78620.1"/>
    </source>
</evidence>
<dbReference type="AlphaFoldDB" id="A0A286F5Y0"/>
<dbReference type="InterPro" id="IPR051446">
    <property type="entry name" value="HTH_trans_reg/aminotransferase"/>
</dbReference>